<dbReference type="EMBL" id="BTPD01000002">
    <property type="protein sequence ID" value="GMQ28049.1"/>
    <property type="molecule type" value="Genomic_DNA"/>
</dbReference>
<proteinExistence type="predicted"/>
<keyword evidence="1" id="KW-0812">Transmembrane</keyword>
<evidence type="ECO:0000256" key="1">
    <source>
        <dbReference type="SAM" id="Phobius"/>
    </source>
</evidence>
<evidence type="ECO:0000313" key="3">
    <source>
        <dbReference type="Proteomes" id="UP001338309"/>
    </source>
</evidence>
<keyword evidence="1" id="KW-0472">Membrane</keyword>
<name>A0ABQ6PJA9_9BACT</name>
<reference evidence="2 3" key="1">
    <citation type="submission" date="2023-08" db="EMBL/GenBank/DDBJ databases">
        <title>Draft genome sequence of Algoriphagus confluentis.</title>
        <authorList>
            <person name="Takatani N."/>
            <person name="Hosokawa M."/>
            <person name="Sawabe T."/>
        </authorList>
    </citation>
    <scope>NUCLEOTIDE SEQUENCE [LARGE SCALE GENOMIC DNA]</scope>
    <source>
        <strain evidence="2 3">NBRC 111222</strain>
    </source>
</reference>
<comment type="caution">
    <text evidence="2">The sequence shown here is derived from an EMBL/GenBank/DDBJ whole genome shotgun (WGS) entry which is preliminary data.</text>
</comment>
<keyword evidence="3" id="KW-1185">Reference proteome</keyword>
<organism evidence="2 3">
    <name type="scientific">Algoriphagus confluentis</name>
    <dbReference type="NCBI Taxonomy" id="1697556"/>
    <lineage>
        <taxon>Bacteria</taxon>
        <taxon>Pseudomonadati</taxon>
        <taxon>Bacteroidota</taxon>
        <taxon>Cytophagia</taxon>
        <taxon>Cytophagales</taxon>
        <taxon>Cyclobacteriaceae</taxon>
        <taxon>Algoriphagus</taxon>
    </lineage>
</organism>
<dbReference type="RefSeq" id="WP_338222845.1">
    <property type="nucleotide sequence ID" value="NZ_BTPD01000002.1"/>
</dbReference>
<sequence>MFRKTPSEERDTTLFQEMKKELSPHLESVDAKMKSFLDRHAKIIFCSMILLILASFILTFYVLKPEAPTQAHGFKKDLKALPDGMAGEFSALQDLTLRAAKMTELKAEIERIISQDSISKSDSIYLEKAIEQLQYFHKQAKEDEH</sequence>
<accession>A0ABQ6PJA9</accession>
<evidence type="ECO:0000313" key="2">
    <source>
        <dbReference type="EMBL" id="GMQ28049.1"/>
    </source>
</evidence>
<protein>
    <submittedName>
        <fullName evidence="2">Uncharacterized protein</fullName>
    </submittedName>
</protein>
<keyword evidence="1" id="KW-1133">Transmembrane helix</keyword>
<feature type="transmembrane region" description="Helical" evidence="1">
    <location>
        <begin position="43"/>
        <end position="63"/>
    </location>
</feature>
<gene>
    <name evidence="2" type="ORF">Aconfl_06920</name>
</gene>
<dbReference type="Proteomes" id="UP001338309">
    <property type="component" value="Unassembled WGS sequence"/>
</dbReference>